<reference evidence="5 6" key="1">
    <citation type="submission" date="2017-12" db="EMBL/GenBank/DDBJ databases">
        <authorList>
            <person name="Paulsen S."/>
            <person name="Gram L.K."/>
        </authorList>
    </citation>
    <scope>NUCLEOTIDE SEQUENCE [LARGE SCALE GENOMIC DNA]</scope>
    <source>
        <strain evidence="5 6">S2897</strain>
    </source>
</reference>
<evidence type="ECO:0000313" key="6">
    <source>
        <dbReference type="Proteomes" id="UP000305874"/>
    </source>
</evidence>
<feature type="domain" description="Response regulatory" evidence="3">
    <location>
        <begin position="18"/>
        <end position="134"/>
    </location>
</feature>
<dbReference type="InterPro" id="IPR046947">
    <property type="entry name" value="LytR-like"/>
</dbReference>
<dbReference type="GO" id="GO:0003677">
    <property type="term" value="F:DNA binding"/>
    <property type="evidence" value="ECO:0007669"/>
    <property type="project" value="UniProtKB-KW"/>
</dbReference>
<comment type="caution">
    <text evidence="5">The sequence shown here is derived from an EMBL/GenBank/DDBJ whole genome shotgun (WGS) entry which is preliminary data.</text>
</comment>
<evidence type="ECO:0000256" key="2">
    <source>
        <dbReference type="PROSITE-ProRule" id="PRU00169"/>
    </source>
</evidence>
<evidence type="ECO:0000313" key="5">
    <source>
        <dbReference type="EMBL" id="TMP87628.1"/>
    </source>
</evidence>
<dbReference type="InterPro" id="IPR001789">
    <property type="entry name" value="Sig_transdc_resp-reg_receiver"/>
</dbReference>
<dbReference type="InterPro" id="IPR011006">
    <property type="entry name" value="CheY-like_superfamily"/>
</dbReference>
<evidence type="ECO:0000259" key="4">
    <source>
        <dbReference type="PROSITE" id="PS50930"/>
    </source>
</evidence>
<dbReference type="Gene3D" id="3.40.50.2300">
    <property type="match status" value="1"/>
</dbReference>
<dbReference type="Pfam" id="PF04397">
    <property type="entry name" value="LytTR"/>
    <property type="match status" value="1"/>
</dbReference>
<evidence type="ECO:0000259" key="3">
    <source>
        <dbReference type="PROSITE" id="PS50110"/>
    </source>
</evidence>
<organism evidence="5 6">
    <name type="scientific">Pseudoalteromonas ruthenica</name>
    <dbReference type="NCBI Taxonomy" id="151081"/>
    <lineage>
        <taxon>Bacteria</taxon>
        <taxon>Pseudomonadati</taxon>
        <taxon>Pseudomonadota</taxon>
        <taxon>Gammaproteobacteria</taxon>
        <taxon>Alteromonadales</taxon>
        <taxon>Pseudoalteromonadaceae</taxon>
        <taxon>Pseudoalteromonas</taxon>
    </lineage>
</organism>
<dbReference type="EMBL" id="PNCG01000005">
    <property type="protein sequence ID" value="TMP87628.1"/>
    <property type="molecule type" value="Genomic_DNA"/>
</dbReference>
<dbReference type="Gene3D" id="2.40.50.1020">
    <property type="entry name" value="LytTr DNA-binding domain"/>
    <property type="match status" value="1"/>
</dbReference>
<dbReference type="GO" id="GO:0000156">
    <property type="term" value="F:phosphorelay response regulator activity"/>
    <property type="evidence" value="ECO:0007669"/>
    <property type="project" value="InterPro"/>
</dbReference>
<dbReference type="PROSITE" id="PS50930">
    <property type="entry name" value="HTH_LYTTR"/>
    <property type="match status" value="1"/>
</dbReference>
<keyword evidence="5" id="KW-0238">DNA-binding</keyword>
<keyword evidence="1" id="KW-0902">Two-component regulatory system</keyword>
<evidence type="ECO:0000256" key="1">
    <source>
        <dbReference type="ARBA" id="ARBA00023012"/>
    </source>
</evidence>
<reference evidence="6" key="2">
    <citation type="submission" date="2019-06" db="EMBL/GenBank/DDBJ databases">
        <title>Co-occurence of chitin degradation, pigmentation and bioactivity in marine Pseudoalteromonas.</title>
        <authorList>
            <person name="Sonnenschein E.C."/>
            <person name="Bech P.K."/>
        </authorList>
    </citation>
    <scope>NUCLEOTIDE SEQUENCE [LARGE SCALE GENOMIC DNA]</scope>
    <source>
        <strain evidence="6">S2897</strain>
    </source>
</reference>
<accession>A0A5S3Z5X9</accession>
<feature type="domain" description="HTH LytTR-type" evidence="4">
    <location>
        <begin position="149"/>
        <end position="252"/>
    </location>
</feature>
<name>A0A5S3Z5X9_9GAMM</name>
<gene>
    <name evidence="5" type="ORF">CWC05_07160</name>
</gene>
<feature type="modified residue" description="4-aspartylphosphate" evidence="2">
    <location>
        <position position="71"/>
    </location>
</feature>
<dbReference type="AlphaFoldDB" id="A0A5S3Z5X9"/>
<dbReference type="PROSITE" id="PS50110">
    <property type="entry name" value="RESPONSE_REGULATORY"/>
    <property type="match status" value="1"/>
</dbReference>
<keyword evidence="2" id="KW-0597">Phosphoprotein</keyword>
<protein>
    <submittedName>
        <fullName evidence="5">DNA-binding response regulator</fullName>
    </submittedName>
</protein>
<dbReference type="InterPro" id="IPR007492">
    <property type="entry name" value="LytTR_DNA-bd_dom"/>
</dbReference>
<dbReference type="SMART" id="SM00448">
    <property type="entry name" value="REC"/>
    <property type="match status" value="1"/>
</dbReference>
<dbReference type="PANTHER" id="PTHR37299:SF1">
    <property type="entry name" value="STAGE 0 SPORULATION PROTEIN A HOMOLOG"/>
    <property type="match status" value="1"/>
</dbReference>
<dbReference type="SMART" id="SM00850">
    <property type="entry name" value="LytTR"/>
    <property type="match status" value="1"/>
</dbReference>
<dbReference type="SUPFAM" id="SSF52172">
    <property type="entry name" value="CheY-like"/>
    <property type="match status" value="1"/>
</dbReference>
<sequence>MVYIESNWLFLRMNIVLKVLIADDEPLARSRLRRLLETKCAMDIAILAEAEQGDEVLALVHKYHPDIVFLDIEMPKMNGIEAAEVISAMPTPPAIIFTTAYSEYAIAAVNLQAVGYLVKPVELELLNNVLAKVSKVNRAQKSTQSLTTVSYQLGNKLVRVGVDDISYFYADGKYTALVTKEKVEGLIDRPLKELERSLQDKFIRIHRHALVNLDEIIGIEFKEDNYCAILRSTDKHLPISRRALKAVRAHIA</sequence>
<dbReference type="Pfam" id="PF00072">
    <property type="entry name" value="Response_reg"/>
    <property type="match status" value="1"/>
</dbReference>
<proteinExistence type="predicted"/>
<dbReference type="Proteomes" id="UP000305874">
    <property type="component" value="Unassembled WGS sequence"/>
</dbReference>
<dbReference type="PANTHER" id="PTHR37299">
    <property type="entry name" value="TRANSCRIPTIONAL REGULATOR-RELATED"/>
    <property type="match status" value="1"/>
</dbReference>